<dbReference type="Gene3D" id="3.10.290.10">
    <property type="entry name" value="RNA-binding S4 domain"/>
    <property type="match status" value="1"/>
</dbReference>
<dbReference type="GO" id="GO:0003723">
    <property type="term" value="F:RNA binding"/>
    <property type="evidence" value="ECO:0007669"/>
    <property type="project" value="UniProtKB-KW"/>
</dbReference>
<dbReference type="AlphaFoldDB" id="A0A178YDK7"/>
<protein>
    <submittedName>
        <fullName evidence="4">RNA-binding protein</fullName>
    </submittedName>
</protein>
<keyword evidence="1" id="KW-0694">RNA-binding</keyword>
<feature type="region of interest" description="Disordered" evidence="2">
    <location>
        <begin position="92"/>
        <end position="137"/>
    </location>
</feature>
<name>A0A178YDK7_SINSA</name>
<comment type="caution">
    <text evidence="4">The sequence shown here is derived from an EMBL/GenBank/DDBJ whole genome shotgun (WGS) entry which is preliminary data.</text>
</comment>
<evidence type="ECO:0000313" key="5">
    <source>
        <dbReference type="Proteomes" id="UP000078507"/>
    </source>
</evidence>
<dbReference type="InterPro" id="IPR036986">
    <property type="entry name" value="S4_RNA-bd_sf"/>
</dbReference>
<proteinExistence type="predicted"/>
<reference evidence="4 5" key="1">
    <citation type="submission" date="2015-11" db="EMBL/GenBank/DDBJ databases">
        <title>Ensifer anhuiense sp. nov., an effective nitrogen fixation bacterium with Glycine soja.</title>
        <authorList>
            <person name="Yan H."/>
            <person name="Chen W."/>
        </authorList>
    </citation>
    <scope>NUCLEOTIDE SEQUENCE [LARGE SCALE GENOMIC DNA]</scope>
    <source>
        <strain evidence="4 5">LMG 7837</strain>
    </source>
</reference>
<evidence type="ECO:0000256" key="1">
    <source>
        <dbReference type="PROSITE-ProRule" id="PRU00182"/>
    </source>
</evidence>
<dbReference type="Proteomes" id="UP000078507">
    <property type="component" value="Unassembled WGS sequence"/>
</dbReference>
<dbReference type="Pfam" id="PF01479">
    <property type="entry name" value="S4"/>
    <property type="match status" value="1"/>
</dbReference>
<gene>
    <name evidence="4" type="ORF">ATB98_11000</name>
</gene>
<accession>A0A178YDK7</accession>
<dbReference type="EMBL" id="LNQB01000071">
    <property type="protein sequence ID" value="OAP45574.1"/>
    <property type="molecule type" value="Genomic_DNA"/>
</dbReference>
<evidence type="ECO:0000256" key="2">
    <source>
        <dbReference type="SAM" id="MobiDB-lite"/>
    </source>
</evidence>
<dbReference type="InterPro" id="IPR002942">
    <property type="entry name" value="S4_RNA-bd"/>
</dbReference>
<evidence type="ECO:0000259" key="3">
    <source>
        <dbReference type="SMART" id="SM00363"/>
    </source>
</evidence>
<dbReference type="PROSITE" id="PS50889">
    <property type="entry name" value="S4"/>
    <property type="match status" value="1"/>
</dbReference>
<organism evidence="4 5">
    <name type="scientific">Sinorhizobium saheli</name>
    <dbReference type="NCBI Taxonomy" id="36856"/>
    <lineage>
        <taxon>Bacteria</taxon>
        <taxon>Pseudomonadati</taxon>
        <taxon>Pseudomonadota</taxon>
        <taxon>Alphaproteobacteria</taxon>
        <taxon>Hyphomicrobiales</taxon>
        <taxon>Rhizobiaceae</taxon>
        <taxon>Sinorhizobium/Ensifer group</taxon>
        <taxon>Sinorhizobium</taxon>
    </lineage>
</organism>
<dbReference type="OrthoDB" id="9797176at2"/>
<feature type="domain" description="RNA-binding S4" evidence="3">
    <location>
        <begin position="13"/>
        <end position="75"/>
    </location>
</feature>
<keyword evidence="5" id="KW-1185">Reference proteome</keyword>
<dbReference type="CDD" id="cd00165">
    <property type="entry name" value="S4"/>
    <property type="match status" value="1"/>
</dbReference>
<evidence type="ECO:0000313" key="4">
    <source>
        <dbReference type="EMBL" id="OAP45574.1"/>
    </source>
</evidence>
<dbReference type="SMART" id="SM00363">
    <property type="entry name" value="S4"/>
    <property type="match status" value="1"/>
</dbReference>
<dbReference type="RefSeq" id="WP_066873679.1">
    <property type="nucleotide sequence ID" value="NZ_LNQB01000071.1"/>
</dbReference>
<dbReference type="STRING" id="36856.ATB98_11000"/>
<sequence>MEKEPPSAPASRQRLDKWLFFARLIKSRSLAQKAIEAGHVAINGERATQSSSQVKPGDTLELSLERRDLVVRVLLPGSRRGPYEEARLLYEDLTPAPAAGRRTPFEQATRDRGAGRPTKRERRETDRLKPGVGGDDE</sequence>
<dbReference type="SUPFAM" id="SSF55174">
    <property type="entry name" value="Alpha-L RNA-binding motif"/>
    <property type="match status" value="1"/>
</dbReference>